<comment type="subcellular location">
    <subcellularLocation>
        <location evidence="1">Membrane</location>
        <topology evidence="1">Multi-pass membrane protein</topology>
    </subcellularLocation>
</comment>
<keyword evidence="2 7" id="KW-0812">Transmembrane</keyword>
<reference evidence="9" key="1">
    <citation type="journal article" date="2023" name="Genome Biol. Evol.">
        <title>First Whole Genome Sequence and Flow Cytometry Genome Size Data for the Lichen-Forming Fungus Ramalina farinacea (Ascomycota).</title>
        <authorList>
            <person name="Llewellyn T."/>
            <person name="Mian S."/>
            <person name="Hill R."/>
            <person name="Leitch I.J."/>
            <person name="Gaya E."/>
        </authorList>
    </citation>
    <scope>NUCLEOTIDE SEQUENCE</scope>
    <source>
        <strain evidence="9">LIQ254RAFAR</strain>
    </source>
</reference>
<dbReference type="InterPro" id="IPR049326">
    <property type="entry name" value="Rhodopsin_dom_fungi"/>
</dbReference>
<keyword evidence="10" id="KW-1185">Reference proteome</keyword>
<dbReference type="GO" id="GO:0016020">
    <property type="term" value="C:membrane"/>
    <property type="evidence" value="ECO:0007669"/>
    <property type="project" value="UniProtKB-SubCell"/>
</dbReference>
<feature type="transmembrane region" description="Helical" evidence="7">
    <location>
        <begin position="55"/>
        <end position="79"/>
    </location>
</feature>
<dbReference type="PANTHER" id="PTHR33048:SF146">
    <property type="entry name" value="INTEGRAL MEMBRANE PROTEIN"/>
    <property type="match status" value="1"/>
</dbReference>
<comment type="similarity">
    <text evidence="5">Belongs to the SAT4 family.</text>
</comment>
<evidence type="ECO:0000259" key="8">
    <source>
        <dbReference type="Pfam" id="PF20684"/>
    </source>
</evidence>
<protein>
    <recommendedName>
        <fullName evidence="8">Rhodopsin domain-containing protein</fullName>
    </recommendedName>
</protein>
<feature type="transmembrane region" description="Helical" evidence="7">
    <location>
        <begin position="99"/>
        <end position="121"/>
    </location>
</feature>
<comment type="caution">
    <text evidence="9">The sequence shown here is derived from an EMBL/GenBank/DDBJ whole genome shotgun (WGS) entry which is preliminary data.</text>
</comment>
<evidence type="ECO:0000313" key="9">
    <source>
        <dbReference type="EMBL" id="MDI1487975.1"/>
    </source>
</evidence>
<dbReference type="InterPro" id="IPR052337">
    <property type="entry name" value="SAT4-like"/>
</dbReference>
<evidence type="ECO:0000256" key="7">
    <source>
        <dbReference type="SAM" id="Phobius"/>
    </source>
</evidence>
<keyword evidence="4 7" id="KW-0472">Membrane</keyword>
<feature type="transmembrane region" description="Helical" evidence="7">
    <location>
        <begin position="133"/>
        <end position="154"/>
    </location>
</feature>
<evidence type="ECO:0000256" key="6">
    <source>
        <dbReference type="SAM" id="MobiDB-lite"/>
    </source>
</evidence>
<feature type="transmembrane region" description="Helical" evidence="7">
    <location>
        <begin position="20"/>
        <end position="43"/>
    </location>
</feature>
<evidence type="ECO:0000256" key="3">
    <source>
        <dbReference type="ARBA" id="ARBA00022989"/>
    </source>
</evidence>
<feature type="compositionally biased region" description="Basic and acidic residues" evidence="6">
    <location>
        <begin position="355"/>
        <end position="367"/>
    </location>
</feature>
<proteinExistence type="inferred from homology"/>
<dbReference type="Pfam" id="PF20684">
    <property type="entry name" value="Fung_rhodopsin"/>
    <property type="match status" value="1"/>
</dbReference>
<name>A0AA43QK49_9LECA</name>
<dbReference type="EMBL" id="JAPUFD010000006">
    <property type="protein sequence ID" value="MDI1487975.1"/>
    <property type="molecule type" value="Genomic_DNA"/>
</dbReference>
<feature type="domain" description="Rhodopsin" evidence="8">
    <location>
        <begin position="37"/>
        <end position="276"/>
    </location>
</feature>
<gene>
    <name evidence="9" type="ORF">OHK93_007249</name>
</gene>
<feature type="transmembrane region" description="Helical" evidence="7">
    <location>
        <begin position="182"/>
        <end position="203"/>
    </location>
</feature>
<evidence type="ECO:0000256" key="5">
    <source>
        <dbReference type="ARBA" id="ARBA00038359"/>
    </source>
</evidence>
<evidence type="ECO:0000256" key="2">
    <source>
        <dbReference type="ARBA" id="ARBA00022692"/>
    </source>
</evidence>
<dbReference type="AlphaFoldDB" id="A0AA43QK49"/>
<dbReference type="PANTHER" id="PTHR33048">
    <property type="entry name" value="PTH11-LIKE INTEGRAL MEMBRANE PROTEIN (AFU_ORTHOLOGUE AFUA_5G11245)"/>
    <property type="match status" value="1"/>
</dbReference>
<evidence type="ECO:0000256" key="1">
    <source>
        <dbReference type="ARBA" id="ARBA00004141"/>
    </source>
</evidence>
<organism evidence="9 10">
    <name type="scientific">Ramalina farinacea</name>
    <dbReference type="NCBI Taxonomy" id="258253"/>
    <lineage>
        <taxon>Eukaryota</taxon>
        <taxon>Fungi</taxon>
        <taxon>Dikarya</taxon>
        <taxon>Ascomycota</taxon>
        <taxon>Pezizomycotina</taxon>
        <taxon>Lecanoromycetes</taxon>
        <taxon>OSLEUM clade</taxon>
        <taxon>Lecanoromycetidae</taxon>
        <taxon>Lecanorales</taxon>
        <taxon>Lecanorineae</taxon>
        <taxon>Ramalinaceae</taxon>
        <taxon>Ramalina</taxon>
    </lineage>
</organism>
<keyword evidence="3 7" id="KW-1133">Transmembrane helix</keyword>
<evidence type="ECO:0000256" key="4">
    <source>
        <dbReference type="ARBA" id="ARBA00023136"/>
    </source>
</evidence>
<feature type="region of interest" description="Disordered" evidence="6">
    <location>
        <begin position="320"/>
        <end position="367"/>
    </location>
</feature>
<sequence>MKEYTFQPPAVGDESQGWALLAVCWAFVTCAFVSTALRVWVRVKLTRNLGIDDHFMMAAMFTTIIGAALITCEVTVGGLGRHQFYLSFAQKRNFMAIGWADWIQTFITLALTKISICFFLLRIVDARKIRLALYGLIGFTTLFSAVSVFLFLGVCRPLKAYWDIGIPHAVCLSDAQVEKVVLAQGILSILTDLICAAFPILFLRNLQVPLRTRIALCALMGLGVITAACCAVRTALSGALTKADITWEIVANVGWRLPEVNIGIFCANAPILRPLYLFFRGKLDSQRNSKRSYNTVSKDRFVLPGNTAWVSGDSATVQGSEGSVGAAAGGGGGGWPKKGSMDESVSMEMGMPMRSEGKVSGRKEAWA</sequence>
<accession>A0AA43QK49</accession>
<feature type="transmembrane region" description="Helical" evidence="7">
    <location>
        <begin position="215"/>
        <end position="240"/>
    </location>
</feature>
<evidence type="ECO:0000313" key="10">
    <source>
        <dbReference type="Proteomes" id="UP001161017"/>
    </source>
</evidence>
<dbReference type="Proteomes" id="UP001161017">
    <property type="component" value="Unassembled WGS sequence"/>
</dbReference>
<feature type="compositionally biased region" description="Gly residues" evidence="6">
    <location>
        <begin position="327"/>
        <end position="336"/>
    </location>
</feature>